<dbReference type="AlphaFoldDB" id="A0A9W7E0B4"/>
<comment type="caution">
    <text evidence="2">The sequence shown here is derived from an EMBL/GenBank/DDBJ whole genome shotgun (WGS) entry which is preliminary data.</text>
</comment>
<evidence type="ECO:0000313" key="2">
    <source>
        <dbReference type="EMBL" id="GMH61637.1"/>
    </source>
</evidence>
<dbReference type="SUPFAM" id="SSF53335">
    <property type="entry name" value="S-adenosyl-L-methionine-dependent methyltransferases"/>
    <property type="match status" value="1"/>
</dbReference>
<dbReference type="Proteomes" id="UP001165082">
    <property type="component" value="Unassembled WGS sequence"/>
</dbReference>
<dbReference type="InterPro" id="IPR025714">
    <property type="entry name" value="Methyltranfer_dom"/>
</dbReference>
<gene>
    <name evidence="2" type="ORF">TrRE_jg12543</name>
</gene>
<protein>
    <recommendedName>
        <fullName evidence="1">Methyltransferase domain-containing protein</fullName>
    </recommendedName>
</protein>
<organism evidence="2 3">
    <name type="scientific">Triparma retinervis</name>
    <dbReference type="NCBI Taxonomy" id="2557542"/>
    <lineage>
        <taxon>Eukaryota</taxon>
        <taxon>Sar</taxon>
        <taxon>Stramenopiles</taxon>
        <taxon>Ochrophyta</taxon>
        <taxon>Bolidophyceae</taxon>
        <taxon>Parmales</taxon>
        <taxon>Triparmaceae</taxon>
        <taxon>Triparma</taxon>
    </lineage>
</organism>
<dbReference type="InterPro" id="IPR029063">
    <property type="entry name" value="SAM-dependent_MTases_sf"/>
</dbReference>
<accession>A0A9W7E0B4</accession>
<proteinExistence type="predicted"/>
<dbReference type="EMBL" id="BRXZ01001079">
    <property type="protein sequence ID" value="GMH61637.1"/>
    <property type="molecule type" value="Genomic_DNA"/>
</dbReference>
<dbReference type="OrthoDB" id="206598at2759"/>
<reference evidence="2" key="1">
    <citation type="submission" date="2022-07" db="EMBL/GenBank/DDBJ databases">
        <title>Genome analysis of Parmales, a sister group of diatoms, reveals the evolutionary specialization of diatoms from phago-mixotrophs to photoautotrophs.</title>
        <authorList>
            <person name="Ban H."/>
            <person name="Sato S."/>
            <person name="Yoshikawa S."/>
            <person name="Kazumasa Y."/>
            <person name="Nakamura Y."/>
            <person name="Ichinomiya M."/>
            <person name="Saitoh K."/>
            <person name="Sato N."/>
            <person name="Blanc-Mathieu R."/>
            <person name="Endo H."/>
            <person name="Kuwata A."/>
            <person name="Ogata H."/>
        </authorList>
    </citation>
    <scope>NUCLEOTIDE SEQUENCE</scope>
</reference>
<sequence length="498" mass="54343">MWVLLLFLLAGARGEGGGISPETILPMYERRMKASLQTANVTDPSLDISISGHSHYEVGMQNVIIKPYWHKTMDAFGGEVRFPLGYELESRMQYMPGQKKPPPIGTVLVEVDGIPMADFDFFEDILADPKGAIGTSSPRLRPRTFTECLAVIILNRDDFFPTPPISPGDGRAAQEKQDEEWVREEGEFWGMVNEAVENYKRRYEEHDKMLESIGAADDGDDDGESITKNRFGVLDPVGLLLAPVQSALLPVSEVKIKKHADKSPYLQRFLSSPFLSDFLNDNDLRLLLASSKNRAKEICEALAASDRVLEILSRIPQARGPITVFDVCSGKGFLAAILSFLLPDCSIVMLDADGAMKVPHVNSRPNLSFLQVDIFSTECARLIERETGEGGACILVGVHLCGNLSPRLIDLGSSIPCSLGYVLCPCCLKGKLGSDCNNAGKALGHGGNYQVLVDTMKAEAERGGEEGADVKIEFDGEMMSPKNGFIVSSNVCLMCSEG</sequence>
<evidence type="ECO:0000313" key="3">
    <source>
        <dbReference type="Proteomes" id="UP001165082"/>
    </source>
</evidence>
<feature type="domain" description="Methyltransferase" evidence="1">
    <location>
        <begin position="309"/>
        <end position="428"/>
    </location>
</feature>
<keyword evidence="3" id="KW-1185">Reference proteome</keyword>
<dbReference type="Pfam" id="PF13679">
    <property type="entry name" value="Methyltransf_32"/>
    <property type="match status" value="1"/>
</dbReference>
<evidence type="ECO:0000259" key="1">
    <source>
        <dbReference type="Pfam" id="PF13679"/>
    </source>
</evidence>
<name>A0A9W7E0B4_9STRA</name>